<dbReference type="Proteomes" id="UP000516369">
    <property type="component" value="Chromosome"/>
</dbReference>
<dbReference type="InterPro" id="IPR051122">
    <property type="entry name" value="SDR_DHRS6-like"/>
</dbReference>
<dbReference type="PRINTS" id="PR00080">
    <property type="entry name" value="SDRFAMILY"/>
</dbReference>
<dbReference type="InterPro" id="IPR002347">
    <property type="entry name" value="SDR_fam"/>
</dbReference>
<dbReference type="KEGG" id="dvn:HQ394_01560"/>
<sequence length="256" mass="26385">MVHASTAGQFADKTVVITGGTTGIGFATAQRFLAEGANVLITGQSDARVEAAVQELANGVVGFRADVRSLHDLDLLATSTKETFGSVDVLFANAGVGTFPTTIDCVDEADFDFQFDINVKGLFFTVQKLLPLMGAGGSIILNCSAVHSKGLATASVYAATKAAVRSLCRSLAMELGPQGIRVNTVSPGLIPTAFQAKMGMTPEAFSGFEGFVKQAAPLGRVGTAEEIAAAVLYLAGSESSYVTAADLLVDGGYMSV</sequence>
<dbReference type="PANTHER" id="PTHR43477:SF1">
    <property type="entry name" value="DIHYDROANTICAPSIN 7-DEHYDROGENASE"/>
    <property type="match status" value="1"/>
</dbReference>
<dbReference type="Pfam" id="PF13561">
    <property type="entry name" value="adh_short_C2"/>
    <property type="match status" value="1"/>
</dbReference>
<dbReference type="EMBL" id="CP053923">
    <property type="protein sequence ID" value="QNT68286.1"/>
    <property type="molecule type" value="Genomic_DNA"/>
</dbReference>
<evidence type="ECO:0000313" key="3">
    <source>
        <dbReference type="EMBL" id="QNT68286.1"/>
    </source>
</evidence>
<keyword evidence="4" id="KW-1185">Reference proteome</keyword>
<evidence type="ECO:0000256" key="2">
    <source>
        <dbReference type="ARBA" id="ARBA00023002"/>
    </source>
</evidence>
<dbReference type="AlphaFoldDB" id="A0A7H1MXV0"/>
<gene>
    <name evidence="3" type="ORF">HQ394_01560</name>
</gene>
<organism evidence="3 4">
    <name type="scientific">Defluviicoccus vanus</name>
    <dbReference type="NCBI Taxonomy" id="111831"/>
    <lineage>
        <taxon>Bacteria</taxon>
        <taxon>Pseudomonadati</taxon>
        <taxon>Pseudomonadota</taxon>
        <taxon>Alphaproteobacteria</taxon>
        <taxon>Rhodospirillales</taxon>
        <taxon>Rhodospirillaceae</taxon>
        <taxon>Defluviicoccus</taxon>
    </lineage>
</organism>
<dbReference type="InterPro" id="IPR036291">
    <property type="entry name" value="NAD(P)-bd_dom_sf"/>
</dbReference>
<dbReference type="PROSITE" id="PS00061">
    <property type="entry name" value="ADH_SHORT"/>
    <property type="match status" value="1"/>
</dbReference>
<reference evidence="3 4" key="1">
    <citation type="submission" date="2020-05" db="EMBL/GenBank/DDBJ databases">
        <title>Complete closed genome sequence of Defluviicoccus vanus.</title>
        <authorList>
            <person name="Bessarab I."/>
            <person name="Arumugam K."/>
            <person name="Maszenan A.M."/>
            <person name="Seviour R.J."/>
            <person name="Williams R.B."/>
        </authorList>
    </citation>
    <scope>NUCLEOTIDE SEQUENCE [LARGE SCALE GENOMIC DNA]</scope>
    <source>
        <strain evidence="3 4">Ben 114</strain>
    </source>
</reference>
<dbReference type="GO" id="GO:0016491">
    <property type="term" value="F:oxidoreductase activity"/>
    <property type="evidence" value="ECO:0007669"/>
    <property type="project" value="UniProtKB-KW"/>
</dbReference>
<evidence type="ECO:0000256" key="1">
    <source>
        <dbReference type="ARBA" id="ARBA00006484"/>
    </source>
</evidence>
<dbReference type="SUPFAM" id="SSF51735">
    <property type="entry name" value="NAD(P)-binding Rossmann-fold domains"/>
    <property type="match status" value="1"/>
</dbReference>
<keyword evidence="2" id="KW-0560">Oxidoreductase</keyword>
<dbReference type="PRINTS" id="PR00081">
    <property type="entry name" value="GDHRDH"/>
</dbReference>
<dbReference type="InterPro" id="IPR020904">
    <property type="entry name" value="Sc_DH/Rdtase_CS"/>
</dbReference>
<proteinExistence type="inferred from homology"/>
<dbReference type="RefSeq" id="WP_190261731.1">
    <property type="nucleotide sequence ID" value="NZ_CP053923.1"/>
</dbReference>
<protein>
    <submittedName>
        <fullName evidence="3">SDR family oxidoreductase</fullName>
    </submittedName>
</protein>
<accession>A0A7H1MXV0</accession>
<comment type="similarity">
    <text evidence="1">Belongs to the short-chain dehydrogenases/reductases (SDR) family.</text>
</comment>
<name>A0A7H1MXV0_9PROT</name>
<dbReference type="FunFam" id="3.40.50.720:FF:000084">
    <property type="entry name" value="Short-chain dehydrogenase reductase"/>
    <property type="match status" value="1"/>
</dbReference>
<evidence type="ECO:0000313" key="4">
    <source>
        <dbReference type="Proteomes" id="UP000516369"/>
    </source>
</evidence>
<dbReference type="Gene3D" id="3.40.50.720">
    <property type="entry name" value="NAD(P)-binding Rossmann-like Domain"/>
    <property type="match status" value="1"/>
</dbReference>
<dbReference type="PANTHER" id="PTHR43477">
    <property type="entry name" value="DIHYDROANTICAPSIN 7-DEHYDROGENASE"/>
    <property type="match status" value="1"/>
</dbReference>
<dbReference type="CDD" id="cd05233">
    <property type="entry name" value="SDR_c"/>
    <property type="match status" value="1"/>
</dbReference>